<evidence type="ECO:0000256" key="1">
    <source>
        <dbReference type="ARBA" id="ARBA00007381"/>
    </source>
</evidence>
<keyword evidence="8" id="KW-1185">Reference proteome</keyword>
<evidence type="ECO:0000313" key="7">
    <source>
        <dbReference type="EMBL" id="BBM86314.1"/>
    </source>
</evidence>
<protein>
    <submittedName>
        <fullName evidence="7">Chaperone protein DnaK</fullName>
    </submittedName>
</protein>
<proteinExistence type="inferred from homology"/>
<keyword evidence="5" id="KW-0175">Coiled coil</keyword>
<dbReference type="PROSITE" id="PS00329">
    <property type="entry name" value="HSP70_2"/>
    <property type="match status" value="1"/>
</dbReference>
<dbReference type="KEGG" id="uam:UABAM_04700"/>
<dbReference type="SUPFAM" id="SSF53067">
    <property type="entry name" value="Actin-like ATPase domain"/>
    <property type="match status" value="2"/>
</dbReference>
<dbReference type="Pfam" id="PF12773">
    <property type="entry name" value="DZR"/>
    <property type="match status" value="1"/>
</dbReference>
<reference evidence="7 8" key="1">
    <citation type="submission" date="2019-08" db="EMBL/GenBank/DDBJ databases">
        <title>Complete genome sequence of Candidatus Uab amorphum.</title>
        <authorList>
            <person name="Shiratori T."/>
            <person name="Suzuki S."/>
            <person name="Kakizawa Y."/>
            <person name="Ishida K."/>
        </authorList>
    </citation>
    <scope>NUCLEOTIDE SEQUENCE [LARGE SCALE GENOMIC DNA]</scope>
    <source>
        <strain evidence="7 8">SRT547</strain>
    </source>
</reference>
<dbReference type="Proteomes" id="UP000326354">
    <property type="component" value="Chromosome"/>
</dbReference>
<dbReference type="PANTHER" id="PTHR19375">
    <property type="entry name" value="HEAT SHOCK PROTEIN 70KDA"/>
    <property type="match status" value="1"/>
</dbReference>
<dbReference type="FunFam" id="3.30.420.40:FF:000071">
    <property type="entry name" value="Molecular chaperone DnaK"/>
    <property type="match status" value="1"/>
</dbReference>
<dbReference type="Pfam" id="PF00012">
    <property type="entry name" value="HSP70"/>
    <property type="match status" value="1"/>
</dbReference>
<dbReference type="FunFam" id="3.90.640.10:FF:000003">
    <property type="entry name" value="Molecular chaperone DnaK"/>
    <property type="match status" value="1"/>
</dbReference>
<dbReference type="PRINTS" id="PR00301">
    <property type="entry name" value="HEATSHOCK70"/>
</dbReference>
<comment type="similarity">
    <text evidence="1">Belongs to the heat shock protein 70 family.</text>
</comment>
<feature type="domain" description="DZANK-type" evidence="6">
    <location>
        <begin position="771"/>
        <end position="814"/>
    </location>
</feature>
<evidence type="ECO:0000259" key="6">
    <source>
        <dbReference type="Pfam" id="PF12773"/>
    </source>
</evidence>
<gene>
    <name evidence="7" type="ORF">UABAM_04700</name>
</gene>
<dbReference type="InterPro" id="IPR043129">
    <property type="entry name" value="ATPase_NBD"/>
</dbReference>
<dbReference type="AlphaFoldDB" id="A0A5S9F675"/>
<name>A0A5S9F675_UABAM</name>
<dbReference type="SUPFAM" id="SSF100920">
    <property type="entry name" value="Heat shock protein 70kD (HSP70), peptide-binding domain"/>
    <property type="match status" value="1"/>
</dbReference>
<dbReference type="GO" id="GO:0005524">
    <property type="term" value="F:ATP binding"/>
    <property type="evidence" value="ECO:0007669"/>
    <property type="project" value="UniProtKB-KW"/>
</dbReference>
<dbReference type="InterPro" id="IPR025874">
    <property type="entry name" value="DZR"/>
</dbReference>
<keyword evidence="3" id="KW-0067">ATP-binding</keyword>
<evidence type="ECO:0000256" key="4">
    <source>
        <dbReference type="ARBA" id="ARBA00023186"/>
    </source>
</evidence>
<sequence>MAQAIGIDLGTTNSVVSFLRGGKPEIIPNRFGKNITPSAVFLPDSDSVIVGEPAKSRAEQYADKTFISVKRRMGTNYRRTVNDKEYAPEEISAMILRTLKKDAEEFLGEEVTQAVVTVPANFNSTERQATKIAGEIAGLEVLRVVNEPTAAALAYGHLNQLSQIVLVFDLGGGTFDISVVFAEGNMYDVLFSLGDNRLGGDDFNMHFLGYLVDHLKKEHGLDVSGDKNLLRKVRQEAVKAKHNLTKRETARIYIPEIGTSGGKRVDLDLTINREKFKEIVQPLLERIKQYAHKVVEELKQPKYTQRYADFLGEKLEKCDVILVGGESRVIAVQETLAQEFHGRMFSNINPDEVVAMGAAVQAGILTHHSDVRDIVLVDSTSLSLGTEVVGGGFSVIVPANTPLPVTRTQDYYTVHDNQTSVNVGVYQGESSIAKQNKLLGEFGLNGVPPRPSGQVPILLTYDLDANDILHVEARDKETGRRAEITIKGSQTIPQQEVERMKQEAAQMEQQNVETLRVNRLREKAESLIQESKAIQNMLSSVVHPDYLEKLDNAIKAIQAALRKSDVEEIDRCFYDLYHLIPDENAQEPSISMNVDSCGGFRANEWGRLEIRLLNQGQGAALQVQVTISGATKEKQTGAVAAVYPGSSQIIPLSICPVNPGNAVPISIMVEYQDEAGIPFLVKQEASLEVAYADQPISNATKTVISIGEIINHTGVGNVQSRQQVSGDNVVGSKVGDIVATRSNVSIGNETTPSMATEDTKMSSPKQQETICGKCQAFVPSGFAFCGKCGSKLALTCSNCGSEIPDGFQFCGKCGTKVGS</sequence>
<keyword evidence="2" id="KW-0547">Nucleotide-binding</keyword>
<evidence type="ECO:0000313" key="8">
    <source>
        <dbReference type="Proteomes" id="UP000326354"/>
    </source>
</evidence>
<evidence type="ECO:0000256" key="2">
    <source>
        <dbReference type="ARBA" id="ARBA00022741"/>
    </source>
</evidence>
<feature type="coiled-coil region" evidence="5">
    <location>
        <begin position="497"/>
        <end position="567"/>
    </location>
</feature>
<dbReference type="InterPro" id="IPR018181">
    <property type="entry name" value="Heat_shock_70_CS"/>
</dbReference>
<evidence type="ECO:0000256" key="5">
    <source>
        <dbReference type="SAM" id="Coils"/>
    </source>
</evidence>
<dbReference type="RefSeq" id="WP_151970378.1">
    <property type="nucleotide sequence ID" value="NZ_AP019860.1"/>
</dbReference>
<dbReference type="Gene3D" id="2.60.34.10">
    <property type="entry name" value="Substrate Binding Domain Of DNAk, Chain A, domain 1"/>
    <property type="match status" value="1"/>
</dbReference>
<accession>A0A5S9F675</accession>
<dbReference type="EMBL" id="AP019860">
    <property type="protein sequence ID" value="BBM86314.1"/>
    <property type="molecule type" value="Genomic_DNA"/>
</dbReference>
<evidence type="ECO:0000256" key="3">
    <source>
        <dbReference type="ARBA" id="ARBA00022840"/>
    </source>
</evidence>
<dbReference type="PROSITE" id="PS00297">
    <property type="entry name" value="HSP70_1"/>
    <property type="match status" value="1"/>
</dbReference>
<dbReference type="InterPro" id="IPR013126">
    <property type="entry name" value="Hsp_70_fam"/>
</dbReference>
<keyword evidence="4" id="KW-0143">Chaperone</keyword>
<dbReference type="Gene3D" id="3.90.640.10">
    <property type="entry name" value="Actin, Chain A, domain 4"/>
    <property type="match status" value="1"/>
</dbReference>
<dbReference type="OrthoDB" id="9766019at2"/>
<dbReference type="Gene3D" id="3.30.420.40">
    <property type="match status" value="2"/>
</dbReference>
<dbReference type="InterPro" id="IPR029047">
    <property type="entry name" value="HSP70_peptide-bd_sf"/>
</dbReference>
<dbReference type="GO" id="GO:0140662">
    <property type="term" value="F:ATP-dependent protein folding chaperone"/>
    <property type="evidence" value="ECO:0007669"/>
    <property type="project" value="InterPro"/>
</dbReference>
<organism evidence="7 8">
    <name type="scientific">Uabimicrobium amorphum</name>
    <dbReference type="NCBI Taxonomy" id="2596890"/>
    <lineage>
        <taxon>Bacteria</taxon>
        <taxon>Pseudomonadati</taxon>
        <taxon>Planctomycetota</taxon>
        <taxon>Candidatus Uabimicrobiia</taxon>
        <taxon>Candidatus Uabimicrobiales</taxon>
        <taxon>Candidatus Uabimicrobiaceae</taxon>
        <taxon>Candidatus Uabimicrobium</taxon>
    </lineage>
</organism>